<dbReference type="EMBL" id="UXAW01000142">
    <property type="protein sequence ID" value="VDC34039.1"/>
    <property type="molecule type" value="Genomic_DNA"/>
</dbReference>
<proteinExistence type="predicted"/>
<sequence>MSESFRIFSPVITSDGLTEYRLIGDGVEYEVGGKRFTRLNLWEEADGSDLLFWSDMDPPSLPLAANRDSSEDE</sequence>
<evidence type="ECO:0000313" key="1">
    <source>
        <dbReference type="EMBL" id="VDC34039.1"/>
    </source>
</evidence>
<dbReference type="AlphaFoldDB" id="A0A3P5XGV7"/>
<accession>A0A3P5XGV7</accession>
<protein>
    <submittedName>
        <fullName evidence="1">Uncharacterized protein</fullName>
    </submittedName>
</protein>
<keyword evidence="2" id="KW-1185">Reference proteome</keyword>
<evidence type="ECO:0000313" key="2">
    <source>
        <dbReference type="Proteomes" id="UP000277498"/>
    </source>
</evidence>
<reference evidence="1 2" key="1">
    <citation type="submission" date="2018-11" db="EMBL/GenBank/DDBJ databases">
        <authorList>
            <person name="Criscuolo A."/>
        </authorList>
    </citation>
    <scope>NUCLEOTIDE SEQUENCE [LARGE SCALE GENOMIC DNA]</scope>
    <source>
        <strain evidence="1">ACIP111625</strain>
    </source>
</reference>
<dbReference type="Proteomes" id="UP000277498">
    <property type="component" value="Unassembled WGS sequence"/>
</dbReference>
<organism evidence="1 2">
    <name type="scientific">Pseudogemmobacter humi</name>
    <dbReference type="NCBI Taxonomy" id="2483812"/>
    <lineage>
        <taxon>Bacteria</taxon>
        <taxon>Pseudomonadati</taxon>
        <taxon>Pseudomonadota</taxon>
        <taxon>Alphaproteobacteria</taxon>
        <taxon>Rhodobacterales</taxon>
        <taxon>Paracoccaceae</taxon>
        <taxon>Pseudogemmobacter</taxon>
    </lineage>
</organism>
<dbReference type="RefSeq" id="WP_124088888.1">
    <property type="nucleotide sequence ID" value="NZ_UXAW01000142.1"/>
</dbReference>
<gene>
    <name evidence="1" type="ORF">XINFAN_04237</name>
</gene>
<name>A0A3P5XGV7_9RHOB</name>